<dbReference type="AlphaFoldDB" id="A0A0K2URV8"/>
<proteinExistence type="predicted"/>
<reference evidence="1" key="1">
    <citation type="submission" date="2014-05" db="EMBL/GenBank/DDBJ databases">
        <authorList>
            <person name="Chronopoulou M."/>
        </authorList>
    </citation>
    <scope>NUCLEOTIDE SEQUENCE</scope>
    <source>
        <tissue evidence="1">Whole organism</tissue>
    </source>
</reference>
<sequence length="41" mass="4649">MYFKVQCTQSPSSRSEPIFSSWLILPPFTLCVTLHAYSVAI</sequence>
<organism evidence="1">
    <name type="scientific">Lepeophtheirus salmonis</name>
    <name type="common">Salmon louse</name>
    <name type="synonym">Caligus salmonis</name>
    <dbReference type="NCBI Taxonomy" id="72036"/>
    <lineage>
        <taxon>Eukaryota</taxon>
        <taxon>Metazoa</taxon>
        <taxon>Ecdysozoa</taxon>
        <taxon>Arthropoda</taxon>
        <taxon>Crustacea</taxon>
        <taxon>Multicrustacea</taxon>
        <taxon>Hexanauplia</taxon>
        <taxon>Copepoda</taxon>
        <taxon>Siphonostomatoida</taxon>
        <taxon>Caligidae</taxon>
        <taxon>Lepeophtheirus</taxon>
    </lineage>
</organism>
<name>A0A0K2URV8_LEPSM</name>
<dbReference type="EMBL" id="HACA01023429">
    <property type="protein sequence ID" value="CDW40790.1"/>
    <property type="molecule type" value="Transcribed_RNA"/>
</dbReference>
<accession>A0A0K2URV8</accession>
<evidence type="ECO:0000313" key="1">
    <source>
        <dbReference type="EMBL" id="CDW40790.1"/>
    </source>
</evidence>
<protein>
    <submittedName>
        <fullName evidence="1">Uncharacterized protein</fullName>
    </submittedName>
</protein>